<name>A0A9E7SK31_9CAUD</name>
<evidence type="ECO:0000313" key="1">
    <source>
        <dbReference type="EMBL" id="USN14500.1"/>
    </source>
</evidence>
<reference evidence="1 2" key="1">
    <citation type="submission" date="2022-05" db="EMBL/GenBank/DDBJ databases">
        <authorList>
            <person name="Friedrich I."/>
            <person name="Poehlein A."/>
            <person name="Schneider D."/>
            <person name="Hertel R."/>
            <person name="Daniel R."/>
        </authorList>
    </citation>
    <scope>NUCLEOTIDE SEQUENCE [LARGE SCALE GENOMIC DNA]</scope>
</reference>
<sequence>MTDLVHISEHGAVTHTGAAITRYQMIAVRQGLRALKIGMKVNRAYTAKNLLAMVGGWTGKTYKGAAKLDDAIADVTALIAATEQKIEFVDDRPN</sequence>
<dbReference type="EMBL" id="ON529855">
    <property type="protein sequence ID" value="USN14500.1"/>
    <property type="molecule type" value="Genomic_DNA"/>
</dbReference>
<protein>
    <submittedName>
        <fullName evidence="1">Uncharacterized protein</fullName>
    </submittedName>
</protein>
<accession>A0A9E7SK31</accession>
<dbReference type="Proteomes" id="UP001057221">
    <property type="component" value="Segment"/>
</dbReference>
<gene>
    <name evidence="1" type="ORF">DOMOVOI_00250</name>
</gene>
<organism evidence="1 2">
    <name type="scientific">Brevundimonas phage vB_BpoS-Domovoi</name>
    <dbReference type="NCBI Taxonomy" id="2948598"/>
    <lineage>
        <taxon>Viruses</taxon>
        <taxon>Duplodnaviria</taxon>
        <taxon>Heunggongvirae</taxon>
        <taxon>Uroviricota</taxon>
        <taxon>Caudoviricetes</taxon>
        <taxon>Jeanschmidtviridae</taxon>
        <taxon>Marchewkavirus</taxon>
        <taxon>Marchewkavirus domovoi</taxon>
    </lineage>
</organism>
<proteinExistence type="predicted"/>
<keyword evidence="2" id="KW-1185">Reference proteome</keyword>
<evidence type="ECO:0000313" key="2">
    <source>
        <dbReference type="Proteomes" id="UP001057221"/>
    </source>
</evidence>